<gene>
    <name evidence="1" type="ORF">B5M42_23260</name>
</gene>
<name>A0A4Y8PQY6_9BACL</name>
<sequence length="162" mass="18302">MQIKWGVCIDLPDDKLPGFYAQIVKALAGKANLFDRDKELLVLGTEEDQQTTLDIMDSYKVPAEPLALLLLPESAETTVLFSDYGFESRLANRYLYANQVRIFRFADDGATQAGQAVMQMQEHLLARFPDEDGEKLYAVSRQLDALMSGIARAYRCELVFVR</sequence>
<dbReference type="RefSeq" id="WP_134757279.1">
    <property type="nucleotide sequence ID" value="NZ_MYFO02000016.1"/>
</dbReference>
<reference evidence="1 2" key="1">
    <citation type="submission" date="2017-03" db="EMBL/GenBank/DDBJ databases">
        <title>Isolation of Levoglucosan Utilizing Bacteria.</title>
        <authorList>
            <person name="Arya A.S."/>
        </authorList>
    </citation>
    <scope>NUCLEOTIDE SEQUENCE [LARGE SCALE GENOMIC DNA]</scope>
    <source>
        <strain evidence="1 2">MEC069</strain>
    </source>
</reference>
<dbReference type="EMBL" id="MYFO01000052">
    <property type="protein sequence ID" value="TFE83297.1"/>
    <property type="molecule type" value="Genomic_DNA"/>
</dbReference>
<accession>A0A4Y8PQY6</accession>
<comment type="caution">
    <text evidence="1">The sequence shown here is derived from an EMBL/GenBank/DDBJ whole genome shotgun (WGS) entry which is preliminary data.</text>
</comment>
<evidence type="ECO:0000313" key="1">
    <source>
        <dbReference type="EMBL" id="TFE83297.1"/>
    </source>
</evidence>
<organism evidence="1 2">
    <name type="scientific">Paenibacillus athensensis</name>
    <dbReference type="NCBI Taxonomy" id="1967502"/>
    <lineage>
        <taxon>Bacteria</taxon>
        <taxon>Bacillati</taxon>
        <taxon>Bacillota</taxon>
        <taxon>Bacilli</taxon>
        <taxon>Bacillales</taxon>
        <taxon>Paenibacillaceae</taxon>
        <taxon>Paenibacillus</taxon>
    </lineage>
</organism>
<protein>
    <submittedName>
        <fullName evidence="1">Uncharacterized protein</fullName>
    </submittedName>
</protein>
<keyword evidence="2" id="KW-1185">Reference proteome</keyword>
<evidence type="ECO:0000313" key="2">
    <source>
        <dbReference type="Proteomes" id="UP000298246"/>
    </source>
</evidence>
<dbReference type="Proteomes" id="UP000298246">
    <property type="component" value="Unassembled WGS sequence"/>
</dbReference>
<proteinExistence type="predicted"/>
<dbReference type="AlphaFoldDB" id="A0A4Y8PQY6"/>
<dbReference type="OrthoDB" id="2966456at2"/>